<proteinExistence type="predicted"/>
<feature type="coiled-coil region" evidence="1">
    <location>
        <begin position="22"/>
        <end position="49"/>
    </location>
</feature>
<reference evidence="2" key="1">
    <citation type="submission" date="2022-11" db="EMBL/GenBank/DDBJ databases">
        <title>Parathalassolutuus dongxingensis gen. nov., sp. nov., a novel member of family Oceanospirillaceae isolated from a coastal shrimp pond in Guangxi, China.</title>
        <authorList>
            <person name="Chen H."/>
        </authorList>
    </citation>
    <scope>NUCLEOTIDE SEQUENCE</scope>
    <source>
        <strain evidence="2">G-43</strain>
    </source>
</reference>
<dbReference type="AlphaFoldDB" id="A0A9X3IQK2"/>
<gene>
    <name evidence="2" type="ORF">OUO13_03565</name>
</gene>
<protein>
    <submittedName>
        <fullName evidence="2">Uncharacterized protein</fullName>
    </submittedName>
</protein>
<name>A0A9X3IQK2_9GAMM</name>
<dbReference type="EMBL" id="JAPNOA010000016">
    <property type="protein sequence ID" value="MCY0964252.1"/>
    <property type="molecule type" value="Genomic_DNA"/>
</dbReference>
<evidence type="ECO:0000313" key="3">
    <source>
        <dbReference type="Proteomes" id="UP001150830"/>
    </source>
</evidence>
<sequence length="85" mass="9731">MLFVSFLAGLIIGGGCCGWWLTQRWQRQVQDAEKALSEIAAQHKTAVEESKAMKQQVADLTWQLNDSRKTVRYLESRYQAPKSDE</sequence>
<comment type="caution">
    <text evidence="2">The sequence shown here is derived from an EMBL/GenBank/DDBJ whole genome shotgun (WGS) entry which is preliminary data.</text>
</comment>
<keyword evidence="3" id="KW-1185">Reference proteome</keyword>
<evidence type="ECO:0000313" key="2">
    <source>
        <dbReference type="EMBL" id="MCY0964252.1"/>
    </source>
</evidence>
<dbReference type="RefSeq" id="WP_283172470.1">
    <property type="nucleotide sequence ID" value="NZ_JAPNOA010000016.1"/>
</dbReference>
<organism evidence="2 3">
    <name type="scientific">Parathalassolituus penaei</name>
    <dbReference type="NCBI Taxonomy" id="2997323"/>
    <lineage>
        <taxon>Bacteria</taxon>
        <taxon>Pseudomonadati</taxon>
        <taxon>Pseudomonadota</taxon>
        <taxon>Gammaproteobacteria</taxon>
        <taxon>Oceanospirillales</taxon>
        <taxon>Oceanospirillaceae</taxon>
        <taxon>Parathalassolituus</taxon>
    </lineage>
</organism>
<keyword evidence="1" id="KW-0175">Coiled coil</keyword>
<evidence type="ECO:0000256" key="1">
    <source>
        <dbReference type="SAM" id="Coils"/>
    </source>
</evidence>
<accession>A0A9X3IQK2</accession>
<dbReference type="Proteomes" id="UP001150830">
    <property type="component" value="Unassembled WGS sequence"/>
</dbReference>